<dbReference type="EMBL" id="JAGGNH010000006">
    <property type="protein sequence ID" value="KAJ0968720.1"/>
    <property type="molecule type" value="Genomic_DNA"/>
</dbReference>
<dbReference type="AlphaFoldDB" id="A0A9D5C9L7"/>
<dbReference type="Proteomes" id="UP001085076">
    <property type="component" value="Miscellaneous, Linkage group lg06"/>
</dbReference>
<organism evidence="2 3">
    <name type="scientific">Dioscorea zingiberensis</name>
    <dbReference type="NCBI Taxonomy" id="325984"/>
    <lineage>
        <taxon>Eukaryota</taxon>
        <taxon>Viridiplantae</taxon>
        <taxon>Streptophyta</taxon>
        <taxon>Embryophyta</taxon>
        <taxon>Tracheophyta</taxon>
        <taxon>Spermatophyta</taxon>
        <taxon>Magnoliopsida</taxon>
        <taxon>Liliopsida</taxon>
        <taxon>Dioscoreales</taxon>
        <taxon>Dioscoreaceae</taxon>
        <taxon>Dioscorea</taxon>
    </lineage>
</organism>
<keyword evidence="3" id="KW-1185">Reference proteome</keyword>
<evidence type="ECO:0000313" key="3">
    <source>
        <dbReference type="Proteomes" id="UP001085076"/>
    </source>
</evidence>
<evidence type="ECO:0000256" key="1">
    <source>
        <dbReference type="SAM" id="MobiDB-lite"/>
    </source>
</evidence>
<feature type="region of interest" description="Disordered" evidence="1">
    <location>
        <begin position="43"/>
        <end position="68"/>
    </location>
</feature>
<comment type="caution">
    <text evidence="2">The sequence shown here is derived from an EMBL/GenBank/DDBJ whole genome shotgun (WGS) entry which is preliminary data.</text>
</comment>
<protein>
    <submittedName>
        <fullName evidence="2">Uncharacterized protein</fullName>
    </submittedName>
</protein>
<sequence>MKSTQCMPRLTSSNRNRTPSAISMLDRLREVVFRLIMLTAISKGGRRQHERPQEQHHARSHQPDSYRSQAVEDCIEFFKQSAASAEDVKMSDADEEVIGMSLTSVLKVM</sequence>
<proteinExistence type="predicted"/>
<reference evidence="2" key="1">
    <citation type="submission" date="2021-03" db="EMBL/GenBank/DDBJ databases">
        <authorList>
            <person name="Li Z."/>
            <person name="Yang C."/>
        </authorList>
    </citation>
    <scope>NUCLEOTIDE SEQUENCE</scope>
    <source>
        <strain evidence="2">Dzin_1.0</strain>
        <tissue evidence="2">Leaf</tissue>
    </source>
</reference>
<dbReference type="PANTHER" id="PTHR35111:SF1">
    <property type="entry name" value="OS04G0115900 PROTEIN"/>
    <property type="match status" value="1"/>
</dbReference>
<accession>A0A9D5C9L7</accession>
<gene>
    <name evidence="2" type="ORF">J5N97_021597</name>
</gene>
<feature type="compositionally biased region" description="Basic and acidic residues" evidence="1">
    <location>
        <begin position="50"/>
        <end position="64"/>
    </location>
</feature>
<reference evidence="2" key="2">
    <citation type="journal article" date="2022" name="Hortic Res">
        <title>The genome of Dioscorea zingiberensis sheds light on the biosynthesis, origin and evolution of the medicinally important diosgenin saponins.</title>
        <authorList>
            <person name="Li Y."/>
            <person name="Tan C."/>
            <person name="Li Z."/>
            <person name="Guo J."/>
            <person name="Li S."/>
            <person name="Chen X."/>
            <person name="Wang C."/>
            <person name="Dai X."/>
            <person name="Yang H."/>
            <person name="Song W."/>
            <person name="Hou L."/>
            <person name="Xu J."/>
            <person name="Tong Z."/>
            <person name="Xu A."/>
            <person name="Yuan X."/>
            <person name="Wang W."/>
            <person name="Yang Q."/>
            <person name="Chen L."/>
            <person name="Sun Z."/>
            <person name="Wang K."/>
            <person name="Pan B."/>
            <person name="Chen J."/>
            <person name="Bao Y."/>
            <person name="Liu F."/>
            <person name="Qi X."/>
            <person name="Gang D.R."/>
            <person name="Wen J."/>
            <person name="Li J."/>
        </authorList>
    </citation>
    <scope>NUCLEOTIDE SEQUENCE</scope>
    <source>
        <strain evidence="2">Dzin_1.0</strain>
    </source>
</reference>
<dbReference type="OrthoDB" id="773033at2759"/>
<evidence type="ECO:0000313" key="2">
    <source>
        <dbReference type="EMBL" id="KAJ0968720.1"/>
    </source>
</evidence>
<name>A0A9D5C9L7_9LILI</name>
<dbReference type="PANTHER" id="PTHR35111">
    <property type="entry name" value="F10A5.9-RELATED"/>
    <property type="match status" value="1"/>
</dbReference>